<gene>
    <name evidence="2" type="ORF">L203_101348</name>
</gene>
<dbReference type="EMBL" id="CP143785">
    <property type="protein sequence ID" value="WVN86187.1"/>
    <property type="molecule type" value="Genomic_DNA"/>
</dbReference>
<reference evidence="2" key="2">
    <citation type="journal article" date="2022" name="Elife">
        <title>Obligate sexual reproduction of a homothallic fungus closely related to the Cryptococcus pathogenic species complex.</title>
        <authorList>
            <person name="Passer A.R."/>
            <person name="Clancey S.A."/>
            <person name="Shea T."/>
            <person name="David-Palma M."/>
            <person name="Averette A.F."/>
            <person name="Boekhout T."/>
            <person name="Porcel B.M."/>
            <person name="Nowrousian M."/>
            <person name="Cuomo C.A."/>
            <person name="Sun S."/>
            <person name="Heitman J."/>
            <person name="Coelho M.A."/>
        </authorList>
    </citation>
    <scope>NUCLEOTIDE SEQUENCE</scope>
    <source>
        <strain evidence="2">CBS 7841</strain>
    </source>
</reference>
<proteinExistence type="predicted"/>
<feature type="region of interest" description="Disordered" evidence="1">
    <location>
        <begin position="241"/>
        <end position="273"/>
    </location>
</feature>
<dbReference type="InterPro" id="IPR013218">
    <property type="entry name" value="Dsn1/Mis13"/>
</dbReference>
<dbReference type="GeneID" id="91085561"/>
<dbReference type="GO" id="GO:0000444">
    <property type="term" value="C:MIS12/MIND type complex"/>
    <property type="evidence" value="ECO:0007669"/>
    <property type="project" value="InterPro"/>
</dbReference>
<dbReference type="PANTHER" id="PTHR14778">
    <property type="entry name" value="KINETOCHORE-ASSOCIATED PROTEIN DSN1 HOMOLOG"/>
    <property type="match status" value="1"/>
</dbReference>
<sequence length="569" mass="62178">MATRRSTRLSSELDASGKVVNGKRKNGGGGEEGEGNLKKKRQGTRKPAFQPKPVPLPNSSNTPPEDELLLELPPPPPSTKKIARRRDSIRAIREHPPSESPPSSHGMVFQSGGNSSKRQKTARERSMGSPLRGVFGTVDDPLAGVEETASMTSTGAAPSVQHLTFSKSHKPRPSAPQPSSPPRLTFGSSNLASSSKTPVSSSSMGPPSYVRKTRKSMGRTSRMHELQKDMVLPIMESETPVIRKNQELRGQQARRSSLDQRGGRASSSWGRGDITMPHQSVDYKMFYKHIPAAYPDPIKARMLLTWCASRAAGEILKASSRKGKERGKHKEVATEDGDQFIKDVMSDFLQRMNKGMVDTSTFGVPGQESVSVSGLVPHPRNVANRKAEAEMTAIIRRYKEENAQWSAIVNAANTNQQETLRRLEKKMMTNPDPDMSTAPIWIQQALSLADTVLSEPEKVLQPPEKFEQIEYKVDVLHESSHVALQYVEQAGRFLNGVFSSLAADLRARDRFGLSPQLPPSDSDGPDTTALLASARAASSSLAAPTQNRAKTDSILLLRSLASVEVKLGR</sequence>
<feature type="region of interest" description="Disordered" evidence="1">
    <location>
        <begin position="1"/>
        <end position="226"/>
    </location>
</feature>
<dbReference type="GO" id="GO:0051301">
    <property type="term" value="P:cell division"/>
    <property type="evidence" value="ECO:0007669"/>
    <property type="project" value="InterPro"/>
</dbReference>
<dbReference type="VEuPathDB" id="FungiDB:L203_04292"/>
<dbReference type="RefSeq" id="XP_066066887.1">
    <property type="nucleotide sequence ID" value="XM_066210790.1"/>
</dbReference>
<dbReference type="KEGG" id="cdep:91085561"/>
<evidence type="ECO:0000256" key="1">
    <source>
        <dbReference type="SAM" id="MobiDB-lite"/>
    </source>
</evidence>
<evidence type="ECO:0000313" key="2">
    <source>
        <dbReference type="EMBL" id="WVN86187.1"/>
    </source>
</evidence>
<reference evidence="2" key="3">
    <citation type="submission" date="2024-01" db="EMBL/GenBank/DDBJ databases">
        <authorList>
            <person name="Coelho M.A."/>
            <person name="David-Palma M."/>
            <person name="Shea T."/>
            <person name="Sun S."/>
            <person name="Cuomo C.A."/>
            <person name="Heitman J."/>
        </authorList>
    </citation>
    <scope>NUCLEOTIDE SEQUENCE</scope>
    <source>
        <strain evidence="2">CBS 7841</strain>
    </source>
</reference>
<dbReference type="GO" id="GO:0007059">
    <property type="term" value="P:chromosome segregation"/>
    <property type="evidence" value="ECO:0007669"/>
    <property type="project" value="InterPro"/>
</dbReference>
<protein>
    <submittedName>
        <fullName evidence="2">Uncharacterized protein</fullName>
    </submittedName>
</protein>
<keyword evidence="3" id="KW-1185">Reference proteome</keyword>
<feature type="compositionally biased region" description="Low complexity" evidence="1">
    <location>
        <begin position="263"/>
        <end position="272"/>
    </location>
</feature>
<accession>A0A1E3IC60</accession>
<reference evidence="2" key="1">
    <citation type="submission" date="2016-06" db="EMBL/GenBank/DDBJ databases">
        <authorList>
            <person name="Cuomo C."/>
            <person name="Litvintseva A."/>
            <person name="Heitman J."/>
            <person name="Chen Y."/>
            <person name="Sun S."/>
            <person name="Springer D."/>
            <person name="Dromer F."/>
            <person name="Young S."/>
            <person name="Zeng Q."/>
            <person name="Chapman S."/>
            <person name="Gujja S."/>
            <person name="Saif S."/>
            <person name="Birren B."/>
        </authorList>
    </citation>
    <scope>NUCLEOTIDE SEQUENCE</scope>
    <source>
        <strain evidence="2">CBS 7841</strain>
    </source>
</reference>
<dbReference type="Proteomes" id="UP000094043">
    <property type="component" value="Chromosome 2"/>
</dbReference>
<dbReference type="AlphaFoldDB" id="A0A1E3IC60"/>
<name>A0A1E3IC60_9TREE</name>
<feature type="compositionally biased region" description="Low complexity" evidence="1">
    <location>
        <begin position="193"/>
        <end position="203"/>
    </location>
</feature>
<evidence type="ECO:0000313" key="3">
    <source>
        <dbReference type="Proteomes" id="UP000094043"/>
    </source>
</evidence>
<dbReference type="Pfam" id="PF08202">
    <property type="entry name" value="MIS13"/>
    <property type="match status" value="1"/>
</dbReference>
<organism evidence="2 3">
    <name type="scientific">Cryptococcus depauperatus CBS 7841</name>
    <dbReference type="NCBI Taxonomy" id="1295531"/>
    <lineage>
        <taxon>Eukaryota</taxon>
        <taxon>Fungi</taxon>
        <taxon>Dikarya</taxon>
        <taxon>Basidiomycota</taxon>
        <taxon>Agaricomycotina</taxon>
        <taxon>Tremellomycetes</taxon>
        <taxon>Tremellales</taxon>
        <taxon>Cryptococcaceae</taxon>
        <taxon>Cryptococcus</taxon>
    </lineage>
</organism>
<dbReference type="OrthoDB" id="3364649at2759"/>
<feature type="compositionally biased region" description="Polar residues" evidence="1">
    <location>
        <begin position="149"/>
        <end position="166"/>
    </location>
</feature>
<dbReference type="PANTHER" id="PTHR14778:SF2">
    <property type="entry name" value="KINETOCHORE-ASSOCIATED PROTEIN DSN1 HOMOLOG"/>
    <property type="match status" value="1"/>
</dbReference>
<feature type="compositionally biased region" description="Basic and acidic residues" evidence="1">
    <location>
        <begin position="85"/>
        <end position="97"/>
    </location>
</feature>